<dbReference type="EMBL" id="CP133193">
    <property type="protein sequence ID" value="WMN03216.1"/>
    <property type="molecule type" value="Genomic_DNA"/>
</dbReference>
<evidence type="ECO:0000313" key="2">
    <source>
        <dbReference type="EMBL" id="WMN03216.1"/>
    </source>
</evidence>
<evidence type="ECO:0008006" key="4">
    <source>
        <dbReference type="Google" id="ProtNLM"/>
    </source>
</evidence>
<evidence type="ECO:0000313" key="3">
    <source>
        <dbReference type="Proteomes" id="UP001230933"/>
    </source>
</evidence>
<dbReference type="EMBL" id="CP133191">
    <property type="protein sequence ID" value="WMN03159.1"/>
    <property type="molecule type" value="Genomic_DNA"/>
</dbReference>
<reference evidence="1" key="1">
    <citation type="submission" date="2023-08" db="EMBL/GenBank/DDBJ databases">
        <title>Isolation and Characterization of Rhodococcus erythropolis MGMM8.</title>
        <authorList>
            <person name="Diabankana R.G.C."/>
            <person name="Afordoanyi D.M."/>
            <person name="Validov S.Z."/>
        </authorList>
    </citation>
    <scope>NUCLEOTIDE SEQUENCE</scope>
    <source>
        <strain evidence="1">MGMM8</strain>
        <plasmid evidence="1">pMGMM8_1</plasmid>
        <plasmid evidence="2">pMGMM8_3</plasmid>
    </source>
</reference>
<proteinExistence type="predicted"/>
<evidence type="ECO:0000313" key="1">
    <source>
        <dbReference type="EMBL" id="WMN03159.1"/>
    </source>
</evidence>
<protein>
    <recommendedName>
        <fullName evidence="4">Resolvase/invertase-type recombinase catalytic domain-containing protein</fullName>
    </recommendedName>
</protein>
<organism evidence="1 3">
    <name type="scientific">Rhodococcus erythropolis</name>
    <name type="common">Arthrobacter picolinophilus</name>
    <dbReference type="NCBI Taxonomy" id="1833"/>
    <lineage>
        <taxon>Bacteria</taxon>
        <taxon>Bacillati</taxon>
        <taxon>Actinomycetota</taxon>
        <taxon>Actinomycetes</taxon>
        <taxon>Mycobacteriales</taxon>
        <taxon>Nocardiaceae</taxon>
        <taxon>Rhodococcus</taxon>
        <taxon>Rhodococcus erythropolis group</taxon>
    </lineage>
</organism>
<geneLocation type="plasmid" evidence="2 3">
    <name>pMGMM8_3</name>
</geneLocation>
<dbReference type="Proteomes" id="UP001230933">
    <property type="component" value="Plasmid pMGMM8_3"/>
</dbReference>
<accession>A0AAX3ZZ55</accession>
<name>A0AAX3ZZ55_RHOER</name>
<dbReference type="RefSeq" id="WP_308372587.1">
    <property type="nucleotide sequence ID" value="NZ_CP133191.1"/>
</dbReference>
<geneLocation type="plasmid" evidence="1 3">
    <name>pMGMM8_1</name>
</geneLocation>
<dbReference type="Proteomes" id="UP001230933">
    <property type="component" value="Plasmid pMGMM8_1"/>
</dbReference>
<keyword evidence="1" id="KW-0614">Plasmid</keyword>
<sequence length="78" mass="8909">MRFRLVAPTQLRGTNRTNRDEYDLRWRNTASPLADVCGSAGRTRAIAIRTSIDLREDRDTLAQKIHEAEQAGLSLILW</sequence>
<gene>
    <name evidence="1" type="ORF">QIE55_32670</name>
    <name evidence="2" type="ORF">QIE55_33070</name>
</gene>
<dbReference type="AlphaFoldDB" id="A0AAX3ZZ55"/>